<proteinExistence type="predicted"/>
<dbReference type="Proteomes" id="UP000507470">
    <property type="component" value="Unassembled WGS sequence"/>
</dbReference>
<sequence length="156" mass="18195">MFIIFGVSILPKTDSFRYLILNLTRSEITIKPLFLCTQICQGIPVIHMDSFWNLLSTADVYQNLNPTPQKAVDKFNIDKENLRPSEANTLYYFNVFVYSSSSDVPILFLLLATWLDVLPRDDIQRSTLVLEYCVYQLHIHVKHPCAVNYIREYSRL</sequence>
<dbReference type="OrthoDB" id="6157278at2759"/>
<keyword evidence="2" id="KW-1185">Reference proteome</keyword>
<reference evidence="1 2" key="1">
    <citation type="submission" date="2020-06" db="EMBL/GenBank/DDBJ databases">
        <authorList>
            <person name="Li R."/>
            <person name="Bekaert M."/>
        </authorList>
    </citation>
    <scope>NUCLEOTIDE SEQUENCE [LARGE SCALE GENOMIC DNA]</scope>
    <source>
        <strain evidence="2">wild</strain>
    </source>
</reference>
<evidence type="ECO:0000313" key="1">
    <source>
        <dbReference type="EMBL" id="CAC5407111.1"/>
    </source>
</evidence>
<evidence type="ECO:0000313" key="2">
    <source>
        <dbReference type="Proteomes" id="UP000507470"/>
    </source>
</evidence>
<dbReference type="EMBL" id="CACVKT020007353">
    <property type="protein sequence ID" value="CAC5407111.1"/>
    <property type="molecule type" value="Genomic_DNA"/>
</dbReference>
<organism evidence="1 2">
    <name type="scientific">Mytilus coruscus</name>
    <name type="common">Sea mussel</name>
    <dbReference type="NCBI Taxonomy" id="42192"/>
    <lineage>
        <taxon>Eukaryota</taxon>
        <taxon>Metazoa</taxon>
        <taxon>Spiralia</taxon>
        <taxon>Lophotrochozoa</taxon>
        <taxon>Mollusca</taxon>
        <taxon>Bivalvia</taxon>
        <taxon>Autobranchia</taxon>
        <taxon>Pteriomorphia</taxon>
        <taxon>Mytilida</taxon>
        <taxon>Mytiloidea</taxon>
        <taxon>Mytilidae</taxon>
        <taxon>Mytilinae</taxon>
        <taxon>Mytilus</taxon>
    </lineage>
</organism>
<accession>A0A6J8DHQ0</accession>
<name>A0A6J8DHQ0_MYTCO</name>
<gene>
    <name evidence="1" type="ORF">MCOR_40617</name>
</gene>
<protein>
    <submittedName>
        <fullName evidence="1">Uncharacterized protein</fullName>
    </submittedName>
</protein>
<dbReference type="AlphaFoldDB" id="A0A6J8DHQ0"/>